<dbReference type="AlphaFoldDB" id="A0A1F6XBI7"/>
<feature type="transmembrane region" description="Helical" evidence="1">
    <location>
        <begin position="65"/>
        <end position="96"/>
    </location>
</feature>
<name>A0A1F6XBI7_9BACT</name>
<comment type="caution">
    <text evidence="2">The sequence shown here is derived from an EMBL/GenBank/DDBJ whole genome shotgun (WGS) entry which is preliminary data.</text>
</comment>
<accession>A0A1F6XBI7</accession>
<keyword evidence="1" id="KW-0472">Membrane</keyword>
<feature type="transmembrane region" description="Helical" evidence="1">
    <location>
        <begin position="210"/>
        <end position="230"/>
    </location>
</feature>
<sequence>MIFQITITILGWLALMVVGMNLIGMLVRGLVLTSEVKKLIAKGDDAFKKVVAGFYRSSEERRVNVIAIVLTVIYLGVLLYFWNIAVVAVAILIMIARVPDLLWEMRHGGVSSNSGVRADVVSRPNALNGKYDATKNQYGLNIDIGNPTYNSRIGSGLLLRANLADAVIAAAERNGINILDPEEADVLSEFVIAMTREGKSSLRTFRNMPAIYMLTLLVDFAALPLLWYALYVFPQV</sequence>
<feature type="transmembrane region" description="Helical" evidence="1">
    <location>
        <begin position="7"/>
        <end position="27"/>
    </location>
</feature>
<gene>
    <name evidence="2" type="ORF">A2933_02625</name>
</gene>
<keyword evidence="1" id="KW-1133">Transmembrane helix</keyword>
<dbReference type="EMBL" id="MFVH01000026">
    <property type="protein sequence ID" value="OGI91579.1"/>
    <property type="molecule type" value="Genomic_DNA"/>
</dbReference>
<protein>
    <submittedName>
        <fullName evidence="2">Uncharacterized protein</fullName>
    </submittedName>
</protein>
<organism evidence="2 3">
    <name type="scientific">Candidatus Nomurabacteria bacterium RIFCSPLOWO2_01_FULL_46_18</name>
    <dbReference type="NCBI Taxonomy" id="1801783"/>
    <lineage>
        <taxon>Bacteria</taxon>
        <taxon>Candidatus Nomuraibacteriota</taxon>
    </lineage>
</organism>
<evidence type="ECO:0000313" key="2">
    <source>
        <dbReference type="EMBL" id="OGI91579.1"/>
    </source>
</evidence>
<reference evidence="2 3" key="1">
    <citation type="journal article" date="2016" name="Nat. Commun.">
        <title>Thousands of microbial genomes shed light on interconnected biogeochemical processes in an aquifer system.</title>
        <authorList>
            <person name="Anantharaman K."/>
            <person name="Brown C.T."/>
            <person name="Hug L.A."/>
            <person name="Sharon I."/>
            <person name="Castelle C.J."/>
            <person name="Probst A.J."/>
            <person name="Thomas B.C."/>
            <person name="Singh A."/>
            <person name="Wilkins M.J."/>
            <person name="Karaoz U."/>
            <person name="Brodie E.L."/>
            <person name="Williams K.H."/>
            <person name="Hubbard S.S."/>
            <person name="Banfield J.F."/>
        </authorList>
    </citation>
    <scope>NUCLEOTIDE SEQUENCE [LARGE SCALE GENOMIC DNA]</scope>
</reference>
<dbReference type="Proteomes" id="UP000179381">
    <property type="component" value="Unassembled WGS sequence"/>
</dbReference>
<proteinExistence type="predicted"/>
<evidence type="ECO:0000313" key="3">
    <source>
        <dbReference type="Proteomes" id="UP000179381"/>
    </source>
</evidence>
<evidence type="ECO:0000256" key="1">
    <source>
        <dbReference type="SAM" id="Phobius"/>
    </source>
</evidence>
<keyword evidence="1" id="KW-0812">Transmembrane</keyword>